<dbReference type="Proteomes" id="UP001152622">
    <property type="component" value="Chromosome 17"/>
</dbReference>
<accession>A0A9Q1EHA8</accession>
<evidence type="ECO:0000256" key="2">
    <source>
        <dbReference type="ARBA" id="ARBA00022490"/>
    </source>
</evidence>
<reference evidence="5" key="1">
    <citation type="journal article" date="2023" name="Science">
        <title>Genome structures resolve the early diversification of teleost fishes.</title>
        <authorList>
            <person name="Parey E."/>
            <person name="Louis A."/>
            <person name="Montfort J."/>
            <person name="Bouchez O."/>
            <person name="Roques C."/>
            <person name="Iampietro C."/>
            <person name="Lluch J."/>
            <person name="Castinel A."/>
            <person name="Donnadieu C."/>
            <person name="Desvignes T."/>
            <person name="Floi Bucao C."/>
            <person name="Jouanno E."/>
            <person name="Wen M."/>
            <person name="Mejri S."/>
            <person name="Dirks R."/>
            <person name="Jansen H."/>
            <person name="Henkel C."/>
            <person name="Chen W.J."/>
            <person name="Zahm M."/>
            <person name="Cabau C."/>
            <person name="Klopp C."/>
            <person name="Thompson A.W."/>
            <person name="Robinson-Rechavi M."/>
            <person name="Braasch I."/>
            <person name="Lecointre G."/>
            <person name="Bobe J."/>
            <person name="Postlethwait J.H."/>
            <person name="Berthelot C."/>
            <person name="Roest Crollius H."/>
            <person name="Guiguen Y."/>
        </authorList>
    </citation>
    <scope>NUCLEOTIDE SEQUENCE</scope>
    <source>
        <strain evidence="5">WJC10195</strain>
    </source>
</reference>
<feature type="compositionally biased region" description="Low complexity" evidence="4">
    <location>
        <begin position="101"/>
        <end position="117"/>
    </location>
</feature>
<feature type="compositionally biased region" description="Low complexity" evidence="4">
    <location>
        <begin position="340"/>
        <end position="374"/>
    </location>
</feature>
<proteinExistence type="predicted"/>
<feature type="compositionally biased region" description="Low complexity" evidence="4">
    <location>
        <begin position="527"/>
        <end position="554"/>
    </location>
</feature>
<feature type="region of interest" description="Disordered" evidence="4">
    <location>
        <begin position="431"/>
        <end position="595"/>
    </location>
</feature>
<dbReference type="InterPro" id="IPR022166">
    <property type="entry name" value="UBAP2/Lig"/>
</dbReference>
<dbReference type="AlphaFoldDB" id="A0A9Q1EHA8"/>
<feature type="compositionally biased region" description="Low complexity" evidence="4">
    <location>
        <begin position="565"/>
        <end position="578"/>
    </location>
</feature>
<sequence>MPISADVSGLNVQFGALDFGSEPALRDFGQQENCTASSRDPVAIPGPQNHSSLYAKPISESLGAPLSLTLAPPRPQLPLPTKDPPATPITNGFNGVRTPTALDSASSPKPDSPPLSSSLAPALVPLLRPSVPGLGPPLQSANVPPLSSTVSSGSHANSIFSSSNTVMSSSSSLSYAGVDSISSGSLAPSSVSAFLGSGGNSGGVTVTSGAHSSGGLGLSANGLATPSACRTTPLLSSSGKAPPNLSQGVPPLLPNQYIMGPGGLLPAYPQIYGYEELHMLQSRMPMSLTPFPVQDYYGIAFPGAMATLTGRDGTALANSPYSGEVMKFSRGDSSPPAPPTSLSAGHAPQPAQTQSQQPLQQQQQQQGHPGGQQAFLNPALPPGYSYPSLPYYPAVPGLHSAFQYGPTVFMPPATAKQHGVGLANASASYQQPGGYGQHSYSSGYDDLTQAQAGGDYSKGGYSSSTQTQPKSAASGPGKGVSMTSSNSGVPDISGSVYNKSQSFDKQGFHTGTPPSFSLPSALGGTGPLNPGGAPGYAPAPFLHILPPHQQPHSQLLHHHLTQDGQGSQSQRSQPSSVQLKAQAKSSYGSSPYWGN</sequence>
<protein>
    <recommendedName>
        <fullName evidence="7">Ubiquitin-associated protein 2</fullName>
    </recommendedName>
</protein>
<keyword evidence="6" id="KW-1185">Reference proteome</keyword>
<dbReference type="EMBL" id="JAINUF010000017">
    <property type="protein sequence ID" value="KAJ8338737.1"/>
    <property type="molecule type" value="Genomic_DNA"/>
</dbReference>
<evidence type="ECO:0000256" key="3">
    <source>
        <dbReference type="ARBA" id="ARBA00022553"/>
    </source>
</evidence>
<dbReference type="PANTHER" id="PTHR16308">
    <property type="entry name" value="UBIQUITIN ASSOCIATED PROTEIN 2-LIKE/LINGERER"/>
    <property type="match status" value="1"/>
</dbReference>
<keyword evidence="2" id="KW-0963">Cytoplasm</keyword>
<evidence type="ECO:0000256" key="1">
    <source>
        <dbReference type="ARBA" id="ARBA00004496"/>
    </source>
</evidence>
<dbReference type="GO" id="GO:0005634">
    <property type="term" value="C:nucleus"/>
    <property type="evidence" value="ECO:0007669"/>
    <property type="project" value="TreeGrafter"/>
</dbReference>
<name>A0A9Q1EHA8_SYNKA</name>
<feature type="compositionally biased region" description="Pro residues" evidence="4">
    <location>
        <begin position="72"/>
        <end position="87"/>
    </location>
</feature>
<feature type="region of interest" description="Disordered" evidence="4">
    <location>
        <begin position="31"/>
        <end position="117"/>
    </location>
</feature>
<feature type="compositionally biased region" description="Polar residues" evidence="4">
    <location>
        <begin position="495"/>
        <end position="504"/>
    </location>
</feature>
<dbReference type="OrthoDB" id="5918007at2759"/>
<evidence type="ECO:0000313" key="5">
    <source>
        <dbReference type="EMBL" id="KAJ8338737.1"/>
    </source>
</evidence>
<comment type="subcellular location">
    <subcellularLocation>
        <location evidence="1">Cytoplasm</location>
    </subcellularLocation>
</comment>
<dbReference type="InterPro" id="IPR051833">
    <property type="entry name" value="TC-DDR_regulator"/>
</dbReference>
<evidence type="ECO:0000313" key="6">
    <source>
        <dbReference type="Proteomes" id="UP001152622"/>
    </source>
</evidence>
<keyword evidence="3" id="KW-0597">Phosphoprotein</keyword>
<evidence type="ECO:0008006" key="7">
    <source>
        <dbReference type="Google" id="ProtNLM"/>
    </source>
</evidence>
<feature type="compositionally biased region" description="Low complexity" evidence="4">
    <location>
        <begin position="453"/>
        <end position="464"/>
    </location>
</feature>
<feature type="region of interest" description="Disordered" evidence="4">
    <location>
        <begin position="326"/>
        <end position="379"/>
    </location>
</feature>
<evidence type="ECO:0000256" key="4">
    <source>
        <dbReference type="SAM" id="MobiDB-lite"/>
    </source>
</evidence>
<feature type="compositionally biased region" description="Low complexity" evidence="4">
    <location>
        <begin position="431"/>
        <end position="444"/>
    </location>
</feature>
<comment type="caution">
    <text evidence="5">The sequence shown here is derived from an EMBL/GenBank/DDBJ whole genome shotgun (WGS) entry which is preliminary data.</text>
</comment>
<dbReference type="GO" id="GO:0005737">
    <property type="term" value="C:cytoplasm"/>
    <property type="evidence" value="ECO:0007669"/>
    <property type="project" value="UniProtKB-SubCell"/>
</dbReference>
<gene>
    <name evidence="5" type="ORF">SKAU_G00355230</name>
</gene>
<dbReference type="Pfam" id="PF12478">
    <property type="entry name" value="UBAP2-Lig"/>
    <property type="match status" value="1"/>
</dbReference>
<organism evidence="5 6">
    <name type="scientific">Synaphobranchus kaupii</name>
    <name type="common">Kaup's arrowtooth eel</name>
    <dbReference type="NCBI Taxonomy" id="118154"/>
    <lineage>
        <taxon>Eukaryota</taxon>
        <taxon>Metazoa</taxon>
        <taxon>Chordata</taxon>
        <taxon>Craniata</taxon>
        <taxon>Vertebrata</taxon>
        <taxon>Euteleostomi</taxon>
        <taxon>Actinopterygii</taxon>
        <taxon>Neopterygii</taxon>
        <taxon>Teleostei</taxon>
        <taxon>Anguilliformes</taxon>
        <taxon>Synaphobranchidae</taxon>
        <taxon>Synaphobranchus</taxon>
    </lineage>
</organism>
<dbReference type="PANTHER" id="PTHR16308:SF20">
    <property type="entry name" value="UBIQUITIN ASSOCIATED PROTEIN 2B ISOFORM X1"/>
    <property type="match status" value="1"/>
</dbReference>